<dbReference type="SUPFAM" id="SSF53098">
    <property type="entry name" value="Ribonuclease H-like"/>
    <property type="match status" value="1"/>
</dbReference>
<dbReference type="InterPro" id="IPR012337">
    <property type="entry name" value="RNaseH-like_sf"/>
</dbReference>
<dbReference type="PANTHER" id="PTHR46481:SF10">
    <property type="entry name" value="ZINC FINGER BED DOMAIN-CONTAINING PROTEIN 39"/>
    <property type="match status" value="1"/>
</dbReference>
<evidence type="ECO:0000256" key="6">
    <source>
        <dbReference type="SAM" id="MobiDB-lite"/>
    </source>
</evidence>
<reference evidence="9" key="1">
    <citation type="submission" date="2025-08" db="UniProtKB">
        <authorList>
            <consortium name="RefSeq"/>
        </authorList>
    </citation>
    <scope>IDENTIFICATION</scope>
    <source>
        <tissue evidence="9">Whole organism</tissue>
    </source>
</reference>
<feature type="region of interest" description="Disordered" evidence="6">
    <location>
        <begin position="345"/>
        <end position="365"/>
    </location>
</feature>
<evidence type="ECO:0000256" key="1">
    <source>
        <dbReference type="ARBA" id="ARBA00004123"/>
    </source>
</evidence>
<dbReference type="InterPro" id="IPR008906">
    <property type="entry name" value="HATC_C_dom"/>
</dbReference>
<evidence type="ECO:0000259" key="7">
    <source>
        <dbReference type="Pfam" id="PF05699"/>
    </source>
</evidence>
<gene>
    <name evidence="9" type="primary">LOC113213631</name>
</gene>
<keyword evidence="8" id="KW-1185">Reference proteome</keyword>
<dbReference type="KEGG" id="foc:113213631"/>
<evidence type="ECO:0000256" key="5">
    <source>
        <dbReference type="ARBA" id="ARBA00023242"/>
    </source>
</evidence>
<dbReference type="Pfam" id="PF05699">
    <property type="entry name" value="Dimer_Tnp_hAT"/>
    <property type="match status" value="1"/>
</dbReference>
<dbReference type="GO" id="GO:0046983">
    <property type="term" value="F:protein dimerization activity"/>
    <property type="evidence" value="ECO:0007669"/>
    <property type="project" value="InterPro"/>
</dbReference>
<protein>
    <submittedName>
        <fullName evidence="9">E3 SUMO-protein ligase ZBED1-like</fullName>
    </submittedName>
</protein>
<organism evidence="8 9">
    <name type="scientific">Frankliniella occidentalis</name>
    <name type="common">Western flower thrips</name>
    <name type="synonym">Euthrips occidentalis</name>
    <dbReference type="NCBI Taxonomy" id="133901"/>
    <lineage>
        <taxon>Eukaryota</taxon>
        <taxon>Metazoa</taxon>
        <taxon>Ecdysozoa</taxon>
        <taxon>Arthropoda</taxon>
        <taxon>Hexapoda</taxon>
        <taxon>Insecta</taxon>
        <taxon>Pterygota</taxon>
        <taxon>Neoptera</taxon>
        <taxon>Paraneoptera</taxon>
        <taxon>Thysanoptera</taxon>
        <taxon>Terebrantia</taxon>
        <taxon>Thripoidea</taxon>
        <taxon>Thripidae</taxon>
        <taxon>Frankliniella</taxon>
    </lineage>
</organism>
<sequence length="493" mass="55448">MKTIELTARPLKGHKTSANLKIEIDKICEQWNISPDNVNAVVTDGGGNIKGAVKEAFGTSKHISCFGHMLNLMGTKAIGLYKKNIIPSEMAAGDVPPQLPEQESDIEDDEEVTVEVEARGRQAAPGAPANVDSGELLSDLLKKVKKIVTFFRQSEVATSELKKNQMDAGKKENEVLKLIQECRTRWNSAYEMVERFLKLSDYVTLTLMKVHREKSTKATPPSMLSNEEIGYLAEVRDLLRPLYQATVEASADKHVTISKVIPLVNLMREKIYEFIPESGIAFNLRTQLLEDIKTNFGTLEFGKIFSVATLIDPRFKALPFKNKDALKNATNHLASLMRAKMAAPDFEEPAEEQPLPPPATQAEEDDLWSSLDRNVQAHRAARQSQPAPAVVPPPPNRIPEELQRYLDMPNCNRKKFPNPIEYLETIKDKFPYIYEVAREVLPIVATSTPCERLFSHAGLIFTQLRNRLHGSKVDELVFLRSVDEEMWFSVQVP</sequence>
<evidence type="ECO:0000256" key="4">
    <source>
        <dbReference type="ARBA" id="ARBA00022833"/>
    </source>
</evidence>
<dbReference type="InterPro" id="IPR052035">
    <property type="entry name" value="ZnF_BED_domain_contain"/>
</dbReference>
<dbReference type="Proteomes" id="UP000504606">
    <property type="component" value="Unplaced"/>
</dbReference>
<keyword evidence="5" id="KW-0539">Nucleus</keyword>
<dbReference type="GeneID" id="113213631"/>
<evidence type="ECO:0000256" key="2">
    <source>
        <dbReference type="ARBA" id="ARBA00022723"/>
    </source>
</evidence>
<evidence type="ECO:0000256" key="3">
    <source>
        <dbReference type="ARBA" id="ARBA00022771"/>
    </source>
</evidence>
<accession>A0A9C6XUY2</accession>
<evidence type="ECO:0000313" key="8">
    <source>
        <dbReference type="Proteomes" id="UP000504606"/>
    </source>
</evidence>
<dbReference type="PANTHER" id="PTHR46481">
    <property type="entry name" value="ZINC FINGER BED DOMAIN-CONTAINING PROTEIN 4"/>
    <property type="match status" value="1"/>
</dbReference>
<dbReference type="RefSeq" id="XP_052131802.1">
    <property type="nucleotide sequence ID" value="XM_052275842.1"/>
</dbReference>
<proteinExistence type="predicted"/>
<evidence type="ECO:0000313" key="9">
    <source>
        <dbReference type="RefSeq" id="XP_052131802.1"/>
    </source>
</evidence>
<dbReference type="GO" id="GO:0005634">
    <property type="term" value="C:nucleus"/>
    <property type="evidence" value="ECO:0007669"/>
    <property type="project" value="UniProtKB-SubCell"/>
</dbReference>
<keyword evidence="4" id="KW-0862">Zinc</keyword>
<comment type="subcellular location">
    <subcellularLocation>
        <location evidence="1">Nucleus</location>
    </subcellularLocation>
</comment>
<dbReference type="AlphaFoldDB" id="A0A9C6XUY2"/>
<feature type="domain" description="HAT C-terminal dimerisation" evidence="7">
    <location>
        <begin position="401"/>
        <end position="481"/>
    </location>
</feature>
<dbReference type="OrthoDB" id="10043784at2759"/>
<name>A0A9C6XUY2_FRAOC</name>
<dbReference type="GO" id="GO:0008270">
    <property type="term" value="F:zinc ion binding"/>
    <property type="evidence" value="ECO:0007669"/>
    <property type="project" value="UniProtKB-KW"/>
</dbReference>
<keyword evidence="2" id="KW-0479">Metal-binding</keyword>
<keyword evidence="3" id="KW-0863">Zinc-finger</keyword>